<organism evidence="2">
    <name type="scientific">Phallusia mammillata</name>
    <dbReference type="NCBI Taxonomy" id="59560"/>
    <lineage>
        <taxon>Eukaryota</taxon>
        <taxon>Metazoa</taxon>
        <taxon>Chordata</taxon>
        <taxon>Tunicata</taxon>
        <taxon>Ascidiacea</taxon>
        <taxon>Phlebobranchia</taxon>
        <taxon>Ascidiidae</taxon>
        <taxon>Phallusia</taxon>
    </lineage>
</organism>
<dbReference type="Pfam" id="PF13481">
    <property type="entry name" value="AAA_25"/>
    <property type="match status" value="1"/>
</dbReference>
<dbReference type="PANTHER" id="PTHR12873">
    <property type="entry name" value="T7-LIKE MITOCHONDRIAL DNA HELICASE"/>
    <property type="match status" value="1"/>
</dbReference>
<dbReference type="PANTHER" id="PTHR12873:SF0">
    <property type="entry name" value="TWINKLE MTDNA HELICASE"/>
    <property type="match status" value="1"/>
</dbReference>
<dbReference type="EMBL" id="LR786626">
    <property type="protein sequence ID" value="CAB3262259.1"/>
    <property type="molecule type" value="mRNA"/>
</dbReference>
<dbReference type="PROSITE" id="PS51199">
    <property type="entry name" value="SF4_HELICASE"/>
    <property type="match status" value="1"/>
</dbReference>
<dbReference type="GO" id="GO:0003697">
    <property type="term" value="F:single-stranded DNA binding"/>
    <property type="evidence" value="ECO:0007669"/>
    <property type="project" value="InterPro"/>
</dbReference>
<evidence type="ECO:0000313" key="2">
    <source>
        <dbReference type="EMBL" id="CAB3262259.1"/>
    </source>
</evidence>
<gene>
    <name evidence="2" type="primary">LOC100179141</name>
</gene>
<name>A0A6F9DHM7_9ASCI</name>
<dbReference type="GO" id="GO:0005524">
    <property type="term" value="F:ATP binding"/>
    <property type="evidence" value="ECO:0007669"/>
    <property type="project" value="InterPro"/>
</dbReference>
<evidence type="ECO:0000259" key="1">
    <source>
        <dbReference type="PROSITE" id="PS51199"/>
    </source>
</evidence>
<reference evidence="2" key="1">
    <citation type="submission" date="2020-04" db="EMBL/GenBank/DDBJ databases">
        <authorList>
            <person name="Neveu A P."/>
        </authorList>
    </citation>
    <scope>NUCLEOTIDE SEQUENCE</scope>
    <source>
        <tissue evidence="2">Whole embryo</tissue>
    </source>
</reference>
<dbReference type="AlphaFoldDB" id="A0A6F9DHM7"/>
<protein>
    <submittedName>
        <fullName evidence="2">Uncharacterized protein LOC100179141</fullName>
    </submittedName>
</protein>
<dbReference type="InterPro" id="IPR027032">
    <property type="entry name" value="Twinkle-like"/>
</dbReference>
<accession>A0A6F9DHM7</accession>
<dbReference type="SUPFAM" id="SSF52540">
    <property type="entry name" value="P-loop containing nucleoside triphosphate hydrolases"/>
    <property type="match status" value="1"/>
</dbReference>
<dbReference type="InterPro" id="IPR007694">
    <property type="entry name" value="DNA_helicase_DnaB-like_C"/>
</dbReference>
<feature type="domain" description="SF4 helicase" evidence="1">
    <location>
        <begin position="45"/>
        <end position="125"/>
    </location>
</feature>
<dbReference type="GO" id="GO:0006260">
    <property type="term" value="P:DNA replication"/>
    <property type="evidence" value="ECO:0007669"/>
    <property type="project" value="InterPro"/>
</dbReference>
<sequence length="125" mass="14217">MTPYQALKEGLDLDQIIDTATSMRIKNIIKFEDIEDEVRNQIENKSMYAGVPWKRFESLTKKLKGHRRGELTVITGTTGCGKTTLVSEMSLDLAIQGVTTLWGSFEINNTRLMKCMLQQFSKVQL</sequence>
<dbReference type="Gene3D" id="3.40.50.300">
    <property type="entry name" value="P-loop containing nucleotide triphosphate hydrolases"/>
    <property type="match status" value="1"/>
</dbReference>
<proteinExistence type="evidence at transcript level"/>
<dbReference type="GO" id="GO:0043139">
    <property type="term" value="F:5'-3' DNA helicase activity"/>
    <property type="evidence" value="ECO:0007669"/>
    <property type="project" value="InterPro"/>
</dbReference>
<dbReference type="InterPro" id="IPR027417">
    <property type="entry name" value="P-loop_NTPase"/>
</dbReference>